<dbReference type="InterPro" id="IPR043129">
    <property type="entry name" value="ATPase_NBD"/>
</dbReference>
<dbReference type="SUPFAM" id="SSF53067">
    <property type="entry name" value="Actin-like ATPase domain"/>
    <property type="match status" value="2"/>
</dbReference>
<evidence type="ECO:0000313" key="7">
    <source>
        <dbReference type="EMBL" id="GAA2224340.1"/>
    </source>
</evidence>
<feature type="domain" description="Carbohydrate kinase FGGY N-terminal" evidence="5">
    <location>
        <begin position="17"/>
        <end position="249"/>
    </location>
</feature>
<evidence type="ECO:0000259" key="5">
    <source>
        <dbReference type="Pfam" id="PF00370"/>
    </source>
</evidence>
<evidence type="ECO:0000259" key="6">
    <source>
        <dbReference type="Pfam" id="PF02782"/>
    </source>
</evidence>
<evidence type="ECO:0000256" key="1">
    <source>
        <dbReference type="ARBA" id="ARBA00009156"/>
    </source>
</evidence>
<keyword evidence="2" id="KW-0119">Carbohydrate metabolism</keyword>
<keyword evidence="2" id="KW-0859">Xylose metabolism</keyword>
<organism evidence="7 8">
    <name type="scientific">Herbiconiux moechotypicola</name>
    <dbReference type="NCBI Taxonomy" id="637393"/>
    <lineage>
        <taxon>Bacteria</taxon>
        <taxon>Bacillati</taxon>
        <taxon>Actinomycetota</taxon>
        <taxon>Actinomycetes</taxon>
        <taxon>Micrococcales</taxon>
        <taxon>Microbacteriaceae</taxon>
        <taxon>Herbiconiux</taxon>
    </lineage>
</organism>
<proteinExistence type="inferred from homology"/>
<comment type="similarity">
    <text evidence="1">Belongs to the FGGY kinase family.</text>
</comment>
<dbReference type="RefSeq" id="WP_259477597.1">
    <property type="nucleotide sequence ID" value="NZ_BAAAQY010000001.1"/>
</dbReference>
<dbReference type="EMBL" id="BAAAQY010000001">
    <property type="protein sequence ID" value="GAA2224340.1"/>
    <property type="molecule type" value="Genomic_DNA"/>
</dbReference>
<keyword evidence="4 7" id="KW-0418">Kinase</keyword>
<dbReference type="PANTHER" id="PTHR43095">
    <property type="entry name" value="SUGAR KINASE"/>
    <property type="match status" value="1"/>
</dbReference>
<reference evidence="7 8" key="1">
    <citation type="journal article" date="2019" name="Int. J. Syst. Evol. Microbiol.">
        <title>The Global Catalogue of Microorganisms (GCM) 10K type strain sequencing project: providing services to taxonomists for standard genome sequencing and annotation.</title>
        <authorList>
            <consortium name="The Broad Institute Genomics Platform"/>
            <consortium name="The Broad Institute Genome Sequencing Center for Infectious Disease"/>
            <person name="Wu L."/>
            <person name="Ma J."/>
        </authorList>
    </citation>
    <scope>NUCLEOTIDE SEQUENCE [LARGE SCALE GENOMIC DNA]</scope>
    <source>
        <strain evidence="7 8">JCM 16117</strain>
    </source>
</reference>
<evidence type="ECO:0000313" key="8">
    <source>
        <dbReference type="Proteomes" id="UP001500929"/>
    </source>
</evidence>
<dbReference type="PANTHER" id="PTHR43095:SF5">
    <property type="entry name" value="XYLULOSE KINASE"/>
    <property type="match status" value="1"/>
</dbReference>
<sequence length="455" mass="46582">MTGAGGDASPFAHDGFALGLDVGSHGVRAVVIDAGARTIASSSADYAGALPPARRPLGSIADALESAMAALPIGVRTRIRTIGVTGVRGSVVGLERQGTGRWHAVTEVLPDFEPAVQAEAEALRDRYGDALAERTGCPAFPLSGLPKILAGTGYLPGATWVSVQDAVGWLLTGALVCSTGSALRLGVLTRDGGEYDRALLAELGLADHVVAPLVAIGDQVGTIEPRVAARHRLSSEVRVVAAPGDGPAALRALDSLPDARAGSALVTLGTSTVVLAPRADDGTQAVPYGFTLEVLGDGRRSIETGDGSGMANVDWAANLLGVRPHELDALGQEAVPGDGLRMELPSMDVWGVRREGSIVGFGRDFGRAELARSVLDFVADGAVGAIERVGAIAPFEAVALTGGGARSTTIVERIRRRIDVPVTLVAEPELAARGAALVALPGRSSAPARRMEVPA</sequence>
<dbReference type="Gene3D" id="3.30.420.40">
    <property type="match status" value="2"/>
</dbReference>
<dbReference type="Pfam" id="PF02782">
    <property type="entry name" value="FGGY_C"/>
    <property type="match status" value="1"/>
</dbReference>
<name>A0ABN3D988_9MICO</name>
<accession>A0ABN3D988</accession>
<protein>
    <submittedName>
        <fullName evidence="7">FGGY family carbohydrate kinase</fullName>
    </submittedName>
</protein>
<feature type="domain" description="Carbohydrate kinase FGGY C-terminal" evidence="6">
    <location>
        <begin position="353"/>
        <end position="439"/>
    </location>
</feature>
<gene>
    <name evidence="7" type="ORF">GCM10009851_04690</name>
</gene>
<dbReference type="Pfam" id="PF00370">
    <property type="entry name" value="FGGY_N"/>
    <property type="match status" value="1"/>
</dbReference>
<evidence type="ECO:0000256" key="3">
    <source>
        <dbReference type="ARBA" id="ARBA00022679"/>
    </source>
</evidence>
<dbReference type="GO" id="GO:0016301">
    <property type="term" value="F:kinase activity"/>
    <property type="evidence" value="ECO:0007669"/>
    <property type="project" value="UniProtKB-KW"/>
</dbReference>
<keyword evidence="3" id="KW-0808">Transferase</keyword>
<comment type="caution">
    <text evidence="7">The sequence shown here is derived from an EMBL/GenBank/DDBJ whole genome shotgun (WGS) entry which is preliminary data.</text>
</comment>
<dbReference type="Proteomes" id="UP001500929">
    <property type="component" value="Unassembled WGS sequence"/>
</dbReference>
<evidence type="ECO:0000256" key="4">
    <source>
        <dbReference type="ARBA" id="ARBA00022777"/>
    </source>
</evidence>
<dbReference type="InterPro" id="IPR018484">
    <property type="entry name" value="FGGY_N"/>
</dbReference>
<dbReference type="InterPro" id="IPR018485">
    <property type="entry name" value="FGGY_C"/>
</dbReference>
<dbReference type="InterPro" id="IPR050406">
    <property type="entry name" value="FGGY_Carb_Kinase"/>
</dbReference>
<evidence type="ECO:0000256" key="2">
    <source>
        <dbReference type="ARBA" id="ARBA00022629"/>
    </source>
</evidence>
<keyword evidence="8" id="KW-1185">Reference proteome</keyword>